<dbReference type="STRING" id="338966.Ppro_1219"/>
<dbReference type="KEGG" id="ppd:Ppro_1219"/>
<dbReference type="HOGENOM" id="CLU_1102019_0_0_7"/>
<protein>
    <submittedName>
        <fullName evidence="1">Uncharacterized protein</fullName>
    </submittedName>
</protein>
<name>A1ANC0_PELPD</name>
<proteinExistence type="predicted"/>
<gene>
    <name evidence="1" type="ordered locus">Ppro_1219</name>
</gene>
<sequence>MIKNTRISIALIIVVALTFTTLGVYCSREYRTLNEREVSERLLRQELHRVDAVTDDAAAVAAYRKISPTLPEIQLRIVQRQWRIALELLGYMQRARSNSELQNETVVYDGQLKRLLDEIVERCGATLADAASLRPDITWRLYNTAGAAKVLSALVMLESEQNADKVQGVMRDALADFKSAIEAVDKSGVSPLYKNIPRWNFEVLNGEENVRKFEVSMTDMEKNQALKENLETLIPDIGGYAPGEPMDTRVKK</sequence>
<reference evidence="1 2" key="1">
    <citation type="submission" date="2006-10" db="EMBL/GenBank/DDBJ databases">
        <title>Complete sequence of chromosome of Pelobacter propionicus DSM 2379.</title>
        <authorList>
            <consortium name="US DOE Joint Genome Institute"/>
            <person name="Copeland A."/>
            <person name="Lucas S."/>
            <person name="Lapidus A."/>
            <person name="Barry K."/>
            <person name="Detter J.C."/>
            <person name="Glavina del Rio T."/>
            <person name="Hammon N."/>
            <person name="Israni S."/>
            <person name="Dalin E."/>
            <person name="Tice H."/>
            <person name="Pitluck S."/>
            <person name="Saunders E."/>
            <person name="Brettin T."/>
            <person name="Bruce D."/>
            <person name="Han C."/>
            <person name="Tapia R."/>
            <person name="Schmutz J."/>
            <person name="Larimer F."/>
            <person name="Land M."/>
            <person name="Hauser L."/>
            <person name="Kyrpides N."/>
            <person name="Kim E."/>
            <person name="Lovley D."/>
            <person name="Richardson P."/>
        </authorList>
    </citation>
    <scope>NUCLEOTIDE SEQUENCE [LARGE SCALE GENOMIC DNA]</scope>
    <source>
        <strain evidence="2">DSM 2379 / NBRC 103807 / OttBd1</strain>
    </source>
</reference>
<evidence type="ECO:0000313" key="2">
    <source>
        <dbReference type="Proteomes" id="UP000006732"/>
    </source>
</evidence>
<evidence type="ECO:0000313" key="1">
    <source>
        <dbReference type="EMBL" id="ABK98840.1"/>
    </source>
</evidence>
<organism evidence="1 2">
    <name type="scientific">Pelobacter propionicus (strain DSM 2379 / NBRC 103807 / OttBd1)</name>
    <dbReference type="NCBI Taxonomy" id="338966"/>
    <lineage>
        <taxon>Bacteria</taxon>
        <taxon>Pseudomonadati</taxon>
        <taxon>Thermodesulfobacteriota</taxon>
        <taxon>Desulfuromonadia</taxon>
        <taxon>Desulfuromonadales</taxon>
        <taxon>Desulfuromonadaceae</taxon>
        <taxon>Pelobacter</taxon>
    </lineage>
</organism>
<dbReference type="OrthoDB" id="5387114at2"/>
<accession>A1ANC0</accession>
<dbReference type="EMBL" id="CP000482">
    <property type="protein sequence ID" value="ABK98840.1"/>
    <property type="molecule type" value="Genomic_DNA"/>
</dbReference>
<dbReference type="Proteomes" id="UP000006732">
    <property type="component" value="Chromosome"/>
</dbReference>
<keyword evidence="2" id="KW-1185">Reference proteome</keyword>
<dbReference type="RefSeq" id="WP_011735142.1">
    <property type="nucleotide sequence ID" value="NC_008609.1"/>
</dbReference>
<dbReference type="AlphaFoldDB" id="A1ANC0"/>